<accession>A0A4C1UJN2</accession>
<dbReference type="EMBL" id="BGZK01000180">
    <property type="protein sequence ID" value="GBP26380.1"/>
    <property type="molecule type" value="Genomic_DNA"/>
</dbReference>
<evidence type="ECO:0000313" key="2">
    <source>
        <dbReference type="Proteomes" id="UP000299102"/>
    </source>
</evidence>
<keyword evidence="2" id="KW-1185">Reference proteome</keyword>
<comment type="caution">
    <text evidence="1">The sequence shown here is derived from an EMBL/GenBank/DDBJ whole genome shotgun (WGS) entry which is preliminary data.</text>
</comment>
<sequence>MHALSHACTAPDPKQSIETIDVTVKQADFNPFWAVSAGSRANGKLTDPGTHPAEIYPAPNISAHHRYPLTEGF</sequence>
<reference evidence="1 2" key="1">
    <citation type="journal article" date="2019" name="Commun. Biol.">
        <title>The bagworm genome reveals a unique fibroin gene that provides high tensile strength.</title>
        <authorList>
            <person name="Kono N."/>
            <person name="Nakamura H."/>
            <person name="Ohtoshi R."/>
            <person name="Tomita M."/>
            <person name="Numata K."/>
            <person name="Arakawa K."/>
        </authorList>
    </citation>
    <scope>NUCLEOTIDE SEQUENCE [LARGE SCALE GENOMIC DNA]</scope>
</reference>
<proteinExistence type="predicted"/>
<name>A0A4C1UJN2_EUMVA</name>
<organism evidence="1 2">
    <name type="scientific">Eumeta variegata</name>
    <name type="common">Bagworm moth</name>
    <name type="synonym">Eumeta japonica</name>
    <dbReference type="NCBI Taxonomy" id="151549"/>
    <lineage>
        <taxon>Eukaryota</taxon>
        <taxon>Metazoa</taxon>
        <taxon>Ecdysozoa</taxon>
        <taxon>Arthropoda</taxon>
        <taxon>Hexapoda</taxon>
        <taxon>Insecta</taxon>
        <taxon>Pterygota</taxon>
        <taxon>Neoptera</taxon>
        <taxon>Endopterygota</taxon>
        <taxon>Lepidoptera</taxon>
        <taxon>Glossata</taxon>
        <taxon>Ditrysia</taxon>
        <taxon>Tineoidea</taxon>
        <taxon>Psychidae</taxon>
        <taxon>Oiketicinae</taxon>
        <taxon>Eumeta</taxon>
    </lineage>
</organism>
<dbReference type="AlphaFoldDB" id="A0A4C1UJN2"/>
<protein>
    <submittedName>
        <fullName evidence="1">Uncharacterized protein</fullName>
    </submittedName>
</protein>
<gene>
    <name evidence="1" type="ORF">EVAR_75512_1</name>
</gene>
<dbReference type="Proteomes" id="UP000299102">
    <property type="component" value="Unassembled WGS sequence"/>
</dbReference>
<evidence type="ECO:0000313" key="1">
    <source>
        <dbReference type="EMBL" id="GBP26380.1"/>
    </source>
</evidence>